<dbReference type="Pfam" id="PF00046">
    <property type="entry name" value="Homeodomain"/>
    <property type="match status" value="1"/>
</dbReference>
<feature type="non-terminal residue" evidence="11">
    <location>
        <position position="1"/>
    </location>
</feature>
<keyword evidence="5 6" id="KW-0539">Nucleus</keyword>
<dbReference type="InterPro" id="IPR001356">
    <property type="entry name" value="HD"/>
</dbReference>
<keyword evidence="3 6" id="KW-0238">DNA-binding</keyword>
<dbReference type="PROSITE" id="PS50071">
    <property type="entry name" value="HOMEOBOX_2"/>
    <property type="match status" value="1"/>
</dbReference>
<protein>
    <submittedName>
        <fullName evidence="11">PLOX3-Dj</fullName>
    </submittedName>
</protein>
<dbReference type="PRINTS" id="PR00025">
    <property type="entry name" value="ANTENNAPEDIA"/>
</dbReference>
<dbReference type="PANTHER" id="PTHR45771:SF6">
    <property type="entry name" value="HOMEOTIC PROTEIN SEX COMBS REDUCED"/>
    <property type="match status" value="1"/>
</dbReference>
<feature type="domain" description="Homeobox" evidence="10">
    <location>
        <begin position="235"/>
        <end position="295"/>
    </location>
</feature>
<reference evidence="11" key="1">
    <citation type="journal article" date="1999" name="Dev. Biol.">
        <title>The planarian HOM/HOX homeobox genes (Plox) expressed along the anteroposterior axis.</title>
        <authorList>
            <person name="Orii H."/>
            <person name="Kato K."/>
            <person name="Umesono Y."/>
            <person name="Sakurai T."/>
            <person name="Agata K."/>
            <person name="Watanabe K."/>
        </authorList>
    </citation>
    <scope>NUCLEOTIDE SEQUENCE</scope>
    <source>
        <strain evidence="11">GI</strain>
        <tissue evidence="11">Whole animal</tissue>
    </source>
</reference>
<comment type="subcellular location">
    <subcellularLocation>
        <location evidence="1 6 7">Nucleus</location>
    </subcellularLocation>
</comment>
<dbReference type="InterPro" id="IPR020479">
    <property type="entry name" value="HD_metazoa"/>
</dbReference>
<feature type="region of interest" description="Disordered" evidence="9">
    <location>
        <begin position="312"/>
        <end position="332"/>
    </location>
</feature>
<dbReference type="GO" id="GO:0005654">
    <property type="term" value="C:nucleoplasm"/>
    <property type="evidence" value="ECO:0007669"/>
    <property type="project" value="TreeGrafter"/>
</dbReference>
<dbReference type="InterPro" id="IPR001827">
    <property type="entry name" value="Homeobox_Antennapedia_CS"/>
</dbReference>
<dbReference type="SMART" id="SM00389">
    <property type="entry name" value="HOX"/>
    <property type="match status" value="1"/>
</dbReference>
<feature type="DNA-binding region" description="Homeobox" evidence="6">
    <location>
        <begin position="237"/>
        <end position="296"/>
    </location>
</feature>
<dbReference type="PROSITE" id="PS00027">
    <property type="entry name" value="HOMEOBOX_1"/>
    <property type="match status" value="1"/>
</dbReference>
<dbReference type="CDD" id="cd00086">
    <property type="entry name" value="homeodomain"/>
    <property type="match status" value="1"/>
</dbReference>
<evidence type="ECO:0000259" key="10">
    <source>
        <dbReference type="PROSITE" id="PS50071"/>
    </source>
</evidence>
<evidence type="ECO:0000256" key="7">
    <source>
        <dbReference type="RuleBase" id="RU000682"/>
    </source>
</evidence>
<evidence type="ECO:0000256" key="3">
    <source>
        <dbReference type="ARBA" id="ARBA00023125"/>
    </source>
</evidence>
<evidence type="ECO:0000256" key="4">
    <source>
        <dbReference type="ARBA" id="ARBA00023155"/>
    </source>
</evidence>
<dbReference type="GO" id="GO:0000978">
    <property type="term" value="F:RNA polymerase II cis-regulatory region sequence-specific DNA binding"/>
    <property type="evidence" value="ECO:0007669"/>
    <property type="project" value="TreeGrafter"/>
</dbReference>
<evidence type="ECO:0000256" key="8">
    <source>
        <dbReference type="RuleBase" id="RU004442"/>
    </source>
</evidence>
<name>Q9XY00_DUGJA</name>
<dbReference type="GO" id="GO:0009952">
    <property type="term" value="P:anterior/posterior pattern specification"/>
    <property type="evidence" value="ECO:0007669"/>
    <property type="project" value="TreeGrafter"/>
</dbReference>
<proteinExistence type="evidence at transcript level"/>
<dbReference type="InterPro" id="IPR050609">
    <property type="entry name" value="Antp_homeobox_Deformed_sf"/>
</dbReference>
<feature type="compositionally biased region" description="Low complexity" evidence="9">
    <location>
        <begin position="205"/>
        <end position="220"/>
    </location>
</feature>
<gene>
    <name evidence="11" type="primary">Plox3-Dj</name>
</gene>
<evidence type="ECO:0000256" key="1">
    <source>
        <dbReference type="ARBA" id="ARBA00004123"/>
    </source>
</evidence>
<dbReference type="EMBL" id="AB024407">
    <property type="protein sequence ID" value="BAA77403.1"/>
    <property type="molecule type" value="mRNA"/>
</dbReference>
<organism evidence="11">
    <name type="scientific">Dugesia japonica</name>
    <name type="common">Planarian</name>
    <dbReference type="NCBI Taxonomy" id="6161"/>
    <lineage>
        <taxon>Eukaryota</taxon>
        <taxon>Metazoa</taxon>
        <taxon>Spiralia</taxon>
        <taxon>Lophotrochozoa</taxon>
        <taxon>Platyhelminthes</taxon>
        <taxon>Rhabditophora</taxon>
        <taxon>Seriata</taxon>
        <taxon>Tricladida</taxon>
        <taxon>Continenticola</taxon>
        <taxon>Geoplanoidea</taxon>
        <taxon>Dugesiidae</taxon>
        <taxon>Dugesia</taxon>
    </lineage>
</organism>
<dbReference type="Gene3D" id="1.10.10.60">
    <property type="entry name" value="Homeodomain-like"/>
    <property type="match status" value="1"/>
</dbReference>
<feature type="compositionally biased region" description="Basic and acidic residues" evidence="9">
    <location>
        <begin position="184"/>
        <end position="198"/>
    </location>
</feature>
<dbReference type="GO" id="GO:0000981">
    <property type="term" value="F:DNA-binding transcription factor activity, RNA polymerase II-specific"/>
    <property type="evidence" value="ECO:0007669"/>
    <property type="project" value="InterPro"/>
</dbReference>
<dbReference type="SUPFAM" id="SSF46689">
    <property type="entry name" value="Homeodomain-like"/>
    <property type="match status" value="1"/>
</dbReference>
<dbReference type="InterPro" id="IPR009057">
    <property type="entry name" value="Homeodomain-like_sf"/>
</dbReference>
<evidence type="ECO:0000256" key="9">
    <source>
        <dbReference type="SAM" id="MobiDB-lite"/>
    </source>
</evidence>
<comment type="similarity">
    <text evidence="8">Belongs to the Antp homeobox family.</text>
</comment>
<evidence type="ECO:0000313" key="11">
    <source>
        <dbReference type="EMBL" id="BAA77403.1"/>
    </source>
</evidence>
<keyword evidence="4 6" id="KW-0371">Homeobox</keyword>
<dbReference type="InterPro" id="IPR017970">
    <property type="entry name" value="Homeobox_CS"/>
</dbReference>
<evidence type="ECO:0000256" key="6">
    <source>
        <dbReference type="PROSITE-ProRule" id="PRU00108"/>
    </source>
</evidence>
<keyword evidence="2" id="KW-0217">Developmental protein</keyword>
<evidence type="ECO:0000256" key="2">
    <source>
        <dbReference type="ARBA" id="ARBA00022473"/>
    </source>
</evidence>
<dbReference type="PROSITE" id="PS00032">
    <property type="entry name" value="ANTENNAPEDIA"/>
    <property type="match status" value="1"/>
</dbReference>
<dbReference type="InterPro" id="IPR017995">
    <property type="entry name" value="Homeobox_antennapedia"/>
</dbReference>
<dbReference type="AlphaFoldDB" id="Q9XY00"/>
<dbReference type="PRINTS" id="PR00024">
    <property type="entry name" value="HOMEOBOX"/>
</dbReference>
<dbReference type="PANTHER" id="PTHR45771">
    <property type="entry name" value="HOMEOTIC PROTEIN DEFORMED"/>
    <property type="match status" value="1"/>
</dbReference>
<sequence length="363" mass="41672">NFFINYHFMDASLVSSTTSWSDISAYPFLSIEPLSQGYDNTFQTDLYSRFSLNNIPAICSDFTVSINVENNCNQTGIRSTNQPYSNSYNVYDNSTTDLKLFSQNQSHSNLDQKSEINRNQKSQIDAIKSHISNSNSNRINNNTINVGLKNNFSPTKYPQMMRPLVIYPWMKKAQCKNSSGNPISKREESRKTDSKLDSEMNTETSNQARSTTSCSSSPESINDPIPGNIDQLILSDSKRNRTAYTRQQILELEKEFHFNKYLTRKRRIEIAQSLQLSERQVKIWFQNRRMKWKKDHHLPGNKQRLSTEYLNSNSTHTSSNFPESNASVNNGNPFTVNGSDLLRQFHPGLNDPCLNVCSNNLYY</sequence>
<feature type="region of interest" description="Disordered" evidence="9">
    <location>
        <begin position="176"/>
        <end position="230"/>
    </location>
</feature>
<accession>Q9XY00</accession>
<evidence type="ECO:0000256" key="5">
    <source>
        <dbReference type="ARBA" id="ARBA00023242"/>
    </source>
</evidence>
<dbReference type="GO" id="GO:0045944">
    <property type="term" value="P:positive regulation of transcription by RNA polymerase II"/>
    <property type="evidence" value="ECO:0007669"/>
    <property type="project" value="TreeGrafter"/>
</dbReference>